<feature type="compositionally biased region" description="Polar residues" evidence="1">
    <location>
        <begin position="91"/>
        <end position="100"/>
    </location>
</feature>
<evidence type="ECO:0000313" key="2">
    <source>
        <dbReference type="EMBL" id="RYO94025.1"/>
    </source>
</evidence>
<protein>
    <submittedName>
        <fullName evidence="2">Uncharacterized protein</fullName>
    </submittedName>
</protein>
<comment type="caution">
    <text evidence="2">The sequence shown here is derived from an EMBL/GenBank/DDBJ whole genome shotgun (WGS) entry which is preliminary data.</text>
</comment>
<feature type="region of interest" description="Disordered" evidence="1">
    <location>
        <begin position="45"/>
        <end position="100"/>
    </location>
</feature>
<dbReference type="EMBL" id="QJNS01000013">
    <property type="protein sequence ID" value="RYO94025.1"/>
    <property type="molecule type" value="Genomic_DNA"/>
</dbReference>
<dbReference type="Proteomes" id="UP000294003">
    <property type="component" value="Unassembled WGS sequence"/>
</dbReference>
<organism evidence="2 3">
    <name type="scientific">Monosporascus cannonballus</name>
    <dbReference type="NCBI Taxonomy" id="155416"/>
    <lineage>
        <taxon>Eukaryota</taxon>
        <taxon>Fungi</taxon>
        <taxon>Dikarya</taxon>
        <taxon>Ascomycota</taxon>
        <taxon>Pezizomycotina</taxon>
        <taxon>Sordariomycetes</taxon>
        <taxon>Xylariomycetidae</taxon>
        <taxon>Xylariales</taxon>
        <taxon>Xylariales incertae sedis</taxon>
        <taxon>Monosporascus</taxon>
    </lineage>
</organism>
<feature type="compositionally biased region" description="Basic and acidic residues" evidence="1">
    <location>
        <begin position="15"/>
        <end position="25"/>
    </location>
</feature>
<feature type="compositionally biased region" description="Low complexity" evidence="1">
    <location>
        <begin position="51"/>
        <end position="69"/>
    </location>
</feature>
<gene>
    <name evidence="2" type="ORF">DL762_000773</name>
</gene>
<evidence type="ECO:0000256" key="1">
    <source>
        <dbReference type="SAM" id="MobiDB-lite"/>
    </source>
</evidence>
<feature type="region of interest" description="Disordered" evidence="1">
    <location>
        <begin position="1"/>
        <end position="25"/>
    </location>
</feature>
<proteinExistence type="predicted"/>
<evidence type="ECO:0000313" key="3">
    <source>
        <dbReference type="Proteomes" id="UP000294003"/>
    </source>
</evidence>
<sequence length="100" mass="10953">MMTRPRQAKAPNTAEGDKDDNVERGRGAVEELLSLGCRLRGLAAGHGSWSAEAKNAAAKNHHQQQQQQEKPQHVAGRRTCGSAPKYEEESPGTTYLWNIS</sequence>
<name>A0ABY0HIT4_9PEZI</name>
<reference evidence="2 3" key="1">
    <citation type="submission" date="2018-06" db="EMBL/GenBank/DDBJ databases">
        <title>Complete Genomes of Monosporascus.</title>
        <authorList>
            <person name="Robinson A.J."/>
            <person name="Natvig D.O."/>
        </authorList>
    </citation>
    <scope>NUCLEOTIDE SEQUENCE [LARGE SCALE GENOMIC DNA]</scope>
    <source>
        <strain evidence="2 3">CBS 609.92</strain>
    </source>
</reference>
<accession>A0ABY0HIT4</accession>
<keyword evidence="3" id="KW-1185">Reference proteome</keyword>